<sequence length="82" mass="9572">MVFFSSALGRILSKVPGEKRLGVYRFLPVFFVIGGAMEWIMINMRVGRETFYDVYRRKQSERRYQQRLAETSQSSGSKSLVK</sequence>
<dbReference type="HOGENOM" id="CLU_187276_1_0_1"/>
<dbReference type="Ensembl" id="ENSPMAT00000001250.1">
    <property type="protein sequence ID" value="ENSPMAP00000001245.1"/>
    <property type="gene ID" value="ENSPMAG00000001121.1"/>
</dbReference>
<dbReference type="OMA" id="MEWFMIK"/>
<dbReference type="AlphaFoldDB" id="S4R7R5"/>
<evidence type="ECO:0000256" key="1">
    <source>
        <dbReference type="SAM" id="Phobius"/>
    </source>
</evidence>
<dbReference type="Pfam" id="PF15114">
    <property type="entry name" value="UPF0640"/>
    <property type="match status" value="1"/>
</dbReference>
<dbReference type="PANTHER" id="PTHR35250">
    <property type="entry name" value="SMALL INTEGRAL MEMBRANE PROTEIN 4"/>
    <property type="match status" value="1"/>
</dbReference>
<reference evidence="2" key="2">
    <citation type="submission" date="2025-09" db="UniProtKB">
        <authorList>
            <consortium name="Ensembl"/>
        </authorList>
    </citation>
    <scope>IDENTIFICATION</scope>
</reference>
<protein>
    <submittedName>
        <fullName evidence="2">Ubiquinol-cytochrome c reductase complex assembly factor 5</fullName>
    </submittedName>
</protein>
<dbReference type="GeneTree" id="ENSGT00390000013390"/>
<keyword evidence="1" id="KW-1133">Transmembrane helix</keyword>
<name>S4R7R5_PETMA</name>
<accession>S4R7R5</accession>
<dbReference type="PANTHER" id="PTHR35250:SF1">
    <property type="entry name" value="UBIQUINOL-CYTOCHROME-C REDUCTASE COMPLEX ASSEMBLY FACTOR 5"/>
    <property type="match status" value="1"/>
</dbReference>
<proteinExistence type="predicted"/>
<keyword evidence="1" id="KW-0472">Membrane</keyword>
<dbReference type="InterPro" id="IPR028183">
    <property type="entry name" value="UQCC5"/>
</dbReference>
<evidence type="ECO:0000313" key="2">
    <source>
        <dbReference type="Ensembl" id="ENSPMAP00000001245.1"/>
    </source>
</evidence>
<organism evidence="2">
    <name type="scientific">Petromyzon marinus</name>
    <name type="common">Sea lamprey</name>
    <dbReference type="NCBI Taxonomy" id="7757"/>
    <lineage>
        <taxon>Eukaryota</taxon>
        <taxon>Metazoa</taxon>
        <taxon>Chordata</taxon>
        <taxon>Craniata</taxon>
        <taxon>Vertebrata</taxon>
        <taxon>Cyclostomata</taxon>
        <taxon>Hyperoartia</taxon>
        <taxon>Petromyzontiformes</taxon>
        <taxon>Petromyzontidae</taxon>
        <taxon>Petromyzon</taxon>
    </lineage>
</organism>
<keyword evidence="1" id="KW-0812">Transmembrane</keyword>
<feature type="transmembrane region" description="Helical" evidence="1">
    <location>
        <begin position="23"/>
        <end position="42"/>
    </location>
</feature>
<reference evidence="2" key="1">
    <citation type="submission" date="2025-08" db="UniProtKB">
        <authorList>
            <consortium name="Ensembl"/>
        </authorList>
    </citation>
    <scope>IDENTIFICATION</scope>
</reference>